<evidence type="ECO:0000313" key="2">
    <source>
        <dbReference type="EMBL" id="PAA93490.1"/>
    </source>
</evidence>
<dbReference type="AlphaFoldDB" id="A0A267H5C5"/>
<keyword evidence="3" id="KW-1185">Reference proteome</keyword>
<evidence type="ECO:0000313" key="3">
    <source>
        <dbReference type="Proteomes" id="UP000215902"/>
    </source>
</evidence>
<dbReference type="Proteomes" id="UP000215902">
    <property type="component" value="Unassembled WGS sequence"/>
</dbReference>
<feature type="region of interest" description="Disordered" evidence="1">
    <location>
        <begin position="319"/>
        <end position="377"/>
    </location>
</feature>
<accession>A0A267H5C5</accession>
<sequence length="377" mass="43340">MMDRDNYKLFEQKLTESAVSEIEDLMQIDQLRNDPKLKRSLALMVVLTYETNTGEPFFEFHERLVTLFRSVTSVDQGEERRVFGRPIIRKKEGQISADMSERCLCTWMNEGVSVDIPVSYMEGFKSAILYLTVSDIQFFSYRCPPAAATSAIEIPCFLEMFLRSSLNNQNNFAALTGEYVALNGMCFEKGYIGKDFKYSCLEQKFDFAVHNGTIKTSVSVKSVKFSTGKHFESPRSSDVWNSKRDCKTAKFVRQSEGKNVLLHNCDCRHCALQPLRRITVQQSMIVDENRVFLGDLECECKATLEEAFAKWLPRDSFRISDSGSNSEGDEDSDDSLEETEAIQHGSWIDTHLKQQQQKNKKQKQLKQQNNNKNLYQQ</sequence>
<name>A0A267H5C5_9PLAT</name>
<feature type="compositionally biased region" description="Low complexity" evidence="1">
    <location>
        <begin position="365"/>
        <end position="377"/>
    </location>
</feature>
<evidence type="ECO:0000256" key="1">
    <source>
        <dbReference type="SAM" id="MobiDB-lite"/>
    </source>
</evidence>
<reference evidence="2 3" key="1">
    <citation type="submission" date="2017-06" db="EMBL/GenBank/DDBJ databases">
        <title>A platform for efficient transgenesis in Macrostomum lignano, a flatworm model organism for stem cell research.</title>
        <authorList>
            <person name="Berezikov E."/>
        </authorList>
    </citation>
    <scope>NUCLEOTIDE SEQUENCE [LARGE SCALE GENOMIC DNA]</scope>
    <source>
        <strain evidence="2">DV1</strain>
        <tissue evidence="2">Whole organism</tissue>
    </source>
</reference>
<dbReference type="EMBL" id="NIVC01000027">
    <property type="protein sequence ID" value="PAA93490.1"/>
    <property type="molecule type" value="Genomic_DNA"/>
</dbReference>
<protein>
    <submittedName>
        <fullName evidence="2">Uncharacterized protein</fullName>
    </submittedName>
</protein>
<gene>
    <name evidence="2" type="ORF">BOX15_Mlig020718g1</name>
</gene>
<comment type="caution">
    <text evidence="2">The sequence shown here is derived from an EMBL/GenBank/DDBJ whole genome shotgun (WGS) entry which is preliminary data.</text>
</comment>
<feature type="compositionally biased region" description="Acidic residues" evidence="1">
    <location>
        <begin position="327"/>
        <end position="340"/>
    </location>
</feature>
<proteinExistence type="predicted"/>
<organism evidence="2 3">
    <name type="scientific">Macrostomum lignano</name>
    <dbReference type="NCBI Taxonomy" id="282301"/>
    <lineage>
        <taxon>Eukaryota</taxon>
        <taxon>Metazoa</taxon>
        <taxon>Spiralia</taxon>
        <taxon>Lophotrochozoa</taxon>
        <taxon>Platyhelminthes</taxon>
        <taxon>Rhabditophora</taxon>
        <taxon>Macrostomorpha</taxon>
        <taxon>Macrostomida</taxon>
        <taxon>Macrostomidae</taxon>
        <taxon>Macrostomum</taxon>
    </lineage>
</organism>